<dbReference type="GO" id="GO:0030428">
    <property type="term" value="C:cell septum"/>
    <property type="evidence" value="ECO:0007669"/>
    <property type="project" value="TreeGrafter"/>
</dbReference>
<dbReference type="PROSITE" id="PS51456">
    <property type="entry name" value="MYOSIN_MOTOR"/>
    <property type="match status" value="1"/>
</dbReference>
<feature type="compositionally biased region" description="Low complexity" evidence="16">
    <location>
        <begin position="746"/>
        <end position="759"/>
    </location>
</feature>
<dbReference type="Gene3D" id="1.20.120.720">
    <property type="entry name" value="Myosin VI head, motor domain, U50 subdomain"/>
    <property type="match status" value="1"/>
</dbReference>
<feature type="domain" description="Cytochrome b5 heme-binding" evidence="18">
    <location>
        <begin position="951"/>
        <end position="1009"/>
    </location>
</feature>
<dbReference type="GO" id="GO:0016459">
    <property type="term" value="C:myosin complex"/>
    <property type="evidence" value="ECO:0007669"/>
    <property type="project" value="UniProtKB-KW"/>
</dbReference>
<dbReference type="InterPro" id="IPR004835">
    <property type="entry name" value="Chitin_synth"/>
</dbReference>
<dbReference type="GO" id="GO:0005886">
    <property type="term" value="C:plasma membrane"/>
    <property type="evidence" value="ECO:0007669"/>
    <property type="project" value="UniProtKB-SubCell"/>
</dbReference>
<dbReference type="InterPro" id="IPR036961">
    <property type="entry name" value="Kinesin_motor_dom_sf"/>
</dbReference>
<feature type="compositionally biased region" description="Gly residues" evidence="16">
    <location>
        <begin position="816"/>
        <end position="832"/>
    </location>
</feature>
<dbReference type="InterPro" id="IPR025662">
    <property type="entry name" value="Sigma_54_int_dom_ATP-bd_1"/>
</dbReference>
<comment type="subcellular location">
    <subcellularLocation>
        <location evidence="1">Cell membrane</location>
        <topology evidence="1">Multi-pass membrane protein</topology>
    </subcellularLocation>
</comment>
<dbReference type="SMART" id="SM01117">
    <property type="entry name" value="Cyt-b5"/>
    <property type="match status" value="2"/>
</dbReference>
<evidence type="ECO:0000256" key="3">
    <source>
        <dbReference type="ARBA" id="ARBA00022475"/>
    </source>
</evidence>
<evidence type="ECO:0000259" key="19">
    <source>
        <dbReference type="PROSITE" id="PS51456"/>
    </source>
</evidence>
<evidence type="ECO:0000256" key="7">
    <source>
        <dbReference type="ARBA" id="ARBA00022741"/>
    </source>
</evidence>
<evidence type="ECO:0000256" key="11">
    <source>
        <dbReference type="ARBA" id="ARBA00023136"/>
    </source>
</evidence>
<sequence>MGKQKEPNKTDLLQVNDIKSCLQSRYALHQTYTKLGSNHLVAINPHKPMAYNDDQTSLDYVAIYKDINHPPLLDPHLFDLVNHSYYHMRRTGDDQLIYLCGESGSGKSTLRQLILRHLVRLGSHKKETKVQTQILQSQVVLSSFGQAASSSNINASLFGYYGEIQFSERGRMIGAKTLHYCFDKSRIILHQRPNFQVFYQLIAGADAQERQLLQLSTDSSHYRYLKGGRSSPTDSDAFQRLKTSLKASGFKKDHITRIIQLLAAILHIGNLVFMDPNASGGQEAAYVKNTDELDLVADMLGVDPRALENVLTFKTTMIRKDVTTLILNAEQAAMQRDEFVKALYSLLFSWLVDRVNSKTCHDQFSSFIGVLDFPGASTTTTNSPAAGFNTFCLQLANERIHGFFMSRVFAHDADLYAMEGIQTPKVNYSDNASCLELLTRPSKSICTLLNNMTDSATSGKRSFTDTNFLDSIVKYNGQHHSFALKTSSTSARQFAVEHYTGSVTYNPTGFLQGNSNELSVDFVSLFRGNADTPASWNGFLVELFSETNLATASHPQHAQAIITAQQSAKPTRQPSLRKSKRRQNNKAEDDGTDGSGKTAPTTVIHQTQSALDDLFSSIQETTLWSIQCIQPNDQRNPTQFDSRRVQQQIDTLALPEIAERMKHNYGHSMAHDEFLDRYSAVLQSHSIDRSRLPRSCCDLVLESFGWGPSDAIVGNNMIFLAEEPWTALENQLRQIEKVQQNQARDAGNNNKSSARNSANMESNVDTSSVPSSHLHSAAAVAAAAGLPQPSTAHSHYDDHQSFYSEDEIYTPDDTTSGGGGGRGGGSGSGGRYQDGSYYDSGSFGYANEMDTKGLTMGHQQHNGAAMVDDDEDDDGRDKKKLSKERKQWLFFVWAVTWWIPSKFLQWCGHMKRKDVQIAWREKVALCFIIFLMCGFVIWFLVFFGEWVCPHQDVFSISELQSRSDKKNAYVAIRGEVFDLTNFAPHHYPPDIIPTSSLFEYAGTDITALFPVQVSSLCEGTNVPVSPYVSLDYQVNLTDKNAQYHDFRYSSEDYKPNWYYDQMTMLRQQYKKGNMGYEYKAISDQAKEATLVNGIKMTRNWAVLDNRVYDLSSYILGGRYTKAPNGEQPPGDINVNFMDDSVVNLFRTMSGSDITNQFNDLNLDSAIKQRQLVCLRNLFYVGMLDSRNSPKCQFSTYLLLIVTCLLASIILFKFLAALRIGGTRAPEEHEKFVICQITCYTEDEESLRKTVDSIAKLTYDDKRKLMFIICDGMIVGSGNDRPTPRIVLDILNVDAQVDPEPLSFVSVGEGQKQHNMGKVYSGLYEVGGHVVPYLVVAKCGKPTERQKPGNRGKRDSQLILMQYLNRVHFDAPMNPLQLEIYHQMKNVIGVNPGFYEFVLMVDADTEVLPDGLNNLVSAAVHDSKIIGICGETTLSNEKDTWVTMIQVYEYFISHHMIKAFESLFSTVSCLPGCFTMYRVRTVDGKRPLFISNEVINDYCVNEVDTLHKKNLLHLGEDRYLTTLLLKHFANFKTKFTSDAQCKTNAPDLWSVLISQRRRWINSTIHNLGELMFLPRLCGFCCFSMRFIVIVDLISTLVMPALVGYLIYLFYTIGTSTDTVPIISIATIAGVYGLQALLFIIKRKWEYIIWMLVSILAIPVFSFYIPIYSYWHFDDFSWGNTRVVMGEKGKKIKMADEGEFDPKSIPTMTWTEYEKTILQDDWNDGMSQISSAYTNQSRQQPRNAGPVSEYGYGGSGSDTMSVRHTLNQSAPMDPRTASGLFTMDGSMMMPSSGGSMMMPSSGGSMMMPSSGGSMMMPSSGGSMMMPSPGGSMMMPGSNSVPMLPYPTTPGQNRYSMASGSMSMHQLQQPKMGGGGSGGTSRQSLALDGFDESGPPNEEILQHVQRILSTADLTQITKKQVREQLQQIYGMPMAHRKDYINACIENTLQERMKGGY</sequence>
<evidence type="ECO:0000256" key="13">
    <source>
        <dbReference type="ARBA" id="ARBA00023180"/>
    </source>
</evidence>
<dbReference type="Gene3D" id="1.10.10.820">
    <property type="match status" value="1"/>
</dbReference>
<feature type="transmembrane region" description="Helical" evidence="17">
    <location>
        <begin position="925"/>
        <end position="947"/>
    </location>
</feature>
<dbReference type="STRING" id="90262.A0A1X2J2R3"/>
<dbReference type="Pfam" id="PF08766">
    <property type="entry name" value="DEK_C"/>
    <property type="match status" value="1"/>
</dbReference>
<gene>
    <name evidence="21" type="ORF">BCR42DRAFT_445808</name>
</gene>
<dbReference type="PROSITE" id="PS51998">
    <property type="entry name" value="DEK_C"/>
    <property type="match status" value="1"/>
</dbReference>
<dbReference type="Pfam" id="PF03142">
    <property type="entry name" value="Chitin_synth_2"/>
    <property type="match status" value="1"/>
</dbReference>
<dbReference type="GO" id="GO:0005524">
    <property type="term" value="F:ATP binding"/>
    <property type="evidence" value="ECO:0007669"/>
    <property type="project" value="UniProtKB-UniRule"/>
</dbReference>
<evidence type="ECO:0000256" key="8">
    <source>
        <dbReference type="ARBA" id="ARBA00022840"/>
    </source>
</evidence>
<keyword evidence="11 17" id="KW-0472">Membrane</keyword>
<evidence type="ECO:0000256" key="4">
    <source>
        <dbReference type="ARBA" id="ARBA00022676"/>
    </source>
</evidence>
<dbReference type="EMBL" id="MCGE01000001">
    <property type="protein sequence ID" value="ORZ26100.1"/>
    <property type="molecule type" value="Genomic_DNA"/>
</dbReference>
<dbReference type="PRINTS" id="PR00193">
    <property type="entry name" value="MYOSINHEAVY"/>
</dbReference>
<keyword evidence="9 17" id="KW-1133">Transmembrane helix</keyword>
<feature type="domain" description="Myosin motor" evidence="19">
    <location>
        <begin position="2"/>
        <end position="733"/>
    </location>
</feature>
<feature type="region of interest" description="Disordered" evidence="16">
    <location>
        <begin position="563"/>
        <end position="600"/>
    </location>
</feature>
<dbReference type="SUPFAM" id="SSF52540">
    <property type="entry name" value="P-loop containing nucleoside triphosphate hydrolases"/>
    <property type="match status" value="1"/>
</dbReference>
<dbReference type="Pfam" id="PF00173">
    <property type="entry name" value="Cyt-b5"/>
    <property type="match status" value="1"/>
</dbReference>
<dbReference type="EC" id="2.4.1.16" evidence="2"/>
<feature type="transmembrane region" description="Helical" evidence="17">
    <location>
        <begin position="1193"/>
        <end position="1215"/>
    </location>
</feature>
<dbReference type="Pfam" id="PF00063">
    <property type="entry name" value="Myosin_head"/>
    <property type="match status" value="1"/>
</dbReference>
<dbReference type="Gene3D" id="3.40.850.10">
    <property type="entry name" value="Kinesin motor domain"/>
    <property type="match status" value="1"/>
</dbReference>
<feature type="compositionally biased region" description="Basic residues" evidence="16">
    <location>
        <begin position="575"/>
        <end position="584"/>
    </location>
</feature>
<evidence type="ECO:0000256" key="2">
    <source>
        <dbReference type="ARBA" id="ARBA00012543"/>
    </source>
</evidence>
<evidence type="ECO:0000259" key="18">
    <source>
        <dbReference type="PROSITE" id="PS50255"/>
    </source>
</evidence>
<feature type="transmembrane region" description="Helical" evidence="17">
    <location>
        <begin position="1585"/>
        <end position="1608"/>
    </location>
</feature>
<comment type="similarity">
    <text evidence="15">Belongs to the TRAFAC class myosin-kinesin ATPase superfamily. Myosin family.</text>
</comment>
<comment type="caution">
    <text evidence="21">The sequence shown here is derived from an EMBL/GenBank/DDBJ whole genome shotgun (WGS) entry which is preliminary data.</text>
</comment>
<dbReference type="Gene3D" id="3.10.120.10">
    <property type="entry name" value="Cytochrome b5-like heme/steroid binding domain"/>
    <property type="match status" value="1"/>
</dbReference>
<dbReference type="PANTHER" id="PTHR22914">
    <property type="entry name" value="CHITIN SYNTHASE"/>
    <property type="match status" value="1"/>
</dbReference>
<dbReference type="InterPro" id="IPR036400">
    <property type="entry name" value="Cyt_B5-like_heme/steroid_sf"/>
</dbReference>
<keyword evidence="22" id="KW-1185">Reference proteome</keyword>
<proteinExistence type="inferred from homology"/>
<keyword evidence="12 15" id="KW-0505">Motor protein</keyword>
<evidence type="ECO:0000256" key="9">
    <source>
        <dbReference type="ARBA" id="ARBA00022989"/>
    </source>
</evidence>
<feature type="binding site" evidence="15">
    <location>
        <begin position="101"/>
        <end position="108"/>
    </location>
    <ligand>
        <name>ATP</name>
        <dbReference type="ChEBI" id="CHEBI:30616"/>
    </ligand>
</feature>
<keyword evidence="7 15" id="KW-0547">Nucleotide-binding</keyword>
<keyword evidence="6 17" id="KW-0812">Transmembrane</keyword>
<reference evidence="21 22" key="1">
    <citation type="submission" date="2016-07" db="EMBL/GenBank/DDBJ databases">
        <title>Pervasive Adenine N6-methylation of Active Genes in Fungi.</title>
        <authorList>
            <consortium name="DOE Joint Genome Institute"/>
            <person name="Mondo S.J."/>
            <person name="Dannebaum R.O."/>
            <person name="Kuo R.C."/>
            <person name="Labutti K."/>
            <person name="Haridas S."/>
            <person name="Kuo A."/>
            <person name="Salamov A."/>
            <person name="Ahrendt S.R."/>
            <person name="Lipzen A."/>
            <person name="Sullivan W."/>
            <person name="Andreopoulos W.B."/>
            <person name="Clum A."/>
            <person name="Lindquist E."/>
            <person name="Daum C."/>
            <person name="Ramamoorthy G.K."/>
            <person name="Gryganskyi A."/>
            <person name="Culley D."/>
            <person name="Magnuson J.K."/>
            <person name="James T.Y."/>
            <person name="O'Malley M.A."/>
            <person name="Stajich J.E."/>
            <person name="Spatafora J.W."/>
            <person name="Visel A."/>
            <person name="Grigoriev I.V."/>
        </authorList>
    </citation>
    <scope>NUCLEOTIDE SEQUENCE [LARGE SCALE GENOMIC DNA]</scope>
    <source>
        <strain evidence="21 22">NRRL 1336</strain>
    </source>
</reference>
<keyword evidence="4" id="KW-0328">Glycosyltransferase</keyword>
<dbReference type="InterPro" id="IPR001199">
    <property type="entry name" value="Cyt_B5-like_heme/steroid-bd"/>
</dbReference>
<dbReference type="SMART" id="SM00242">
    <property type="entry name" value="MYSc"/>
    <property type="match status" value="1"/>
</dbReference>
<evidence type="ECO:0000256" key="5">
    <source>
        <dbReference type="ARBA" id="ARBA00022679"/>
    </source>
</evidence>
<dbReference type="SUPFAM" id="SSF53448">
    <property type="entry name" value="Nucleotide-diphospho-sugar transferases"/>
    <property type="match status" value="1"/>
</dbReference>
<dbReference type="Gene3D" id="1.10.10.60">
    <property type="entry name" value="Homeodomain-like"/>
    <property type="match status" value="1"/>
</dbReference>
<dbReference type="GO" id="GO:0006031">
    <property type="term" value="P:chitin biosynthetic process"/>
    <property type="evidence" value="ECO:0007669"/>
    <property type="project" value="TreeGrafter"/>
</dbReference>
<dbReference type="Gene3D" id="1.20.58.530">
    <property type="match status" value="1"/>
</dbReference>
<feature type="compositionally biased region" description="Polar residues" evidence="16">
    <location>
        <begin position="1731"/>
        <end position="1740"/>
    </location>
</feature>
<evidence type="ECO:0000313" key="22">
    <source>
        <dbReference type="Proteomes" id="UP000193560"/>
    </source>
</evidence>
<evidence type="ECO:0000313" key="21">
    <source>
        <dbReference type="EMBL" id="ORZ26100.1"/>
    </source>
</evidence>
<dbReference type="GO" id="GO:0031505">
    <property type="term" value="P:fungal-type cell wall organization"/>
    <property type="evidence" value="ECO:0007669"/>
    <property type="project" value="TreeGrafter"/>
</dbReference>
<dbReference type="SUPFAM" id="SSF55856">
    <property type="entry name" value="Cytochrome b5-like heme/steroid binding domain"/>
    <property type="match status" value="1"/>
</dbReference>
<dbReference type="InterPro" id="IPR001609">
    <property type="entry name" value="Myosin_head_motor_dom-like"/>
</dbReference>
<evidence type="ECO:0000256" key="10">
    <source>
        <dbReference type="ARBA" id="ARBA00023123"/>
    </source>
</evidence>
<evidence type="ECO:0000256" key="14">
    <source>
        <dbReference type="ARBA" id="ARBA00023203"/>
    </source>
</evidence>
<dbReference type="InterPro" id="IPR036037">
    <property type="entry name" value="MYSc_Myo17"/>
</dbReference>
<feature type="transmembrane region" description="Helical" evidence="17">
    <location>
        <begin position="1646"/>
        <end position="1669"/>
    </location>
</feature>
<dbReference type="PANTHER" id="PTHR22914:SF45">
    <property type="entry name" value="CHITIN SYNTHASE"/>
    <property type="match status" value="1"/>
</dbReference>
<feature type="region of interest" description="Actin-binding" evidence="15">
    <location>
        <begin position="611"/>
        <end position="633"/>
    </location>
</feature>
<dbReference type="CDD" id="cd14879">
    <property type="entry name" value="MYSc_Myo17"/>
    <property type="match status" value="1"/>
</dbReference>
<feature type="transmembrane region" description="Helical" evidence="17">
    <location>
        <begin position="888"/>
        <end position="904"/>
    </location>
</feature>
<keyword evidence="10 15" id="KW-0518">Myosin</keyword>
<dbReference type="SUPFAM" id="SSF109715">
    <property type="entry name" value="DEK C-terminal domain"/>
    <property type="match status" value="1"/>
</dbReference>
<dbReference type="GO" id="GO:0004100">
    <property type="term" value="F:chitin synthase activity"/>
    <property type="evidence" value="ECO:0007669"/>
    <property type="project" value="UniProtKB-EC"/>
</dbReference>
<dbReference type="Gene3D" id="6.20.240.20">
    <property type="match status" value="1"/>
</dbReference>
<keyword evidence="13" id="KW-0325">Glycoprotein</keyword>
<keyword evidence="8 15" id="KW-0067">ATP-binding</keyword>
<feature type="region of interest" description="Disordered" evidence="16">
    <location>
        <begin position="737"/>
        <end position="775"/>
    </location>
</feature>
<dbReference type="InterPro" id="IPR029044">
    <property type="entry name" value="Nucleotide-diphossugar_trans"/>
</dbReference>
<evidence type="ECO:0000256" key="1">
    <source>
        <dbReference type="ARBA" id="ARBA00004651"/>
    </source>
</evidence>
<dbReference type="Proteomes" id="UP000193560">
    <property type="component" value="Unassembled WGS sequence"/>
</dbReference>
<dbReference type="OrthoDB" id="370884at2759"/>
<dbReference type="GO" id="GO:0003774">
    <property type="term" value="F:cytoskeletal motor activity"/>
    <property type="evidence" value="ECO:0007669"/>
    <property type="project" value="UniProtKB-UniRule"/>
</dbReference>
<organism evidence="21 22">
    <name type="scientific">Absidia repens</name>
    <dbReference type="NCBI Taxonomy" id="90262"/>
    <lineage>
        <taxon>Eukaryota</taxon>
        <taxon>Fungi</taxon>
        <taxon>Fungi incertae sedis</taxon>
        <taxon>Mucoromycota</taxon>
        <taxon>Mucoromycotina</taxon>
        <taxon>Mucoromycetes</taxon>
        <taxon>Mucorales</taxon>
        <taxon>Cunninghamellaceae</taxon>
        <taxon>Absidia</taxon>
    </lineage>
</organism>
<name>A0A1X2J2R3_9FUNG</name>
<feature type="compositionally biased region" description="Polar residues" evidence="16">
    <location>
        <begin position="563"/>
        <end position="574"/>
    </location>
</feature>
<feature type="transmembrane region" description="Helical" evidence="17">
    <location>
        <begin position="1620"/>
        <end position="1639"/>
    </location>
</feature>
<keyword evidence="14 15" id="KW-0009">Actin-binding</keyword>
<feature type="region of interest" description="Disordered" evidence="16">
    <location>
        <begin position="807"/>
        <end position="832"/>
    </location>
</feature>
<feature type="region of interest" description="Disordered" evidence="16">
    <location>
        <begin position="1731"/>
        <end position="1760"/>
    </location>
</feature>
<protein>
    <recommendedName>
        <fullName evidence="2">chitin synthase</fullName>
        <ecNumber evidence="2">2.4.1.16</ecNumber>
    </recommendedName>
</protein>
<evidence type="ECO:0000259" key="20">
    <source>
        <dbReference type="PROSITE" id="PS51998"/>
    </source>
</evidence>
<keyword evidence="5" id="KW-0808">Transferase</keyword>
<dbReference type="InterPro" id="IPR014876">
    <property type="entry name" value="DEK_C"/>
</dbReference>
<evidence type="ECO:0000256" key="16">
    <source>
        <dbReference type="SAM" id="MobiDB-lite"/>
    </source>
</evidence>
<evidence type="ECO:0000256" key="15">
    <source>
        <dbReference type="PROSITE-ProRule" id="PRU00782"/>
    </source>
</evidence>
<evidence type="ECO:0000256" key="12">
    <source>
        <dbReference type="ARBA" id="ARBA00023175"/>
    </source>
</evidence>
<feature type="domain" description="DEK-C" evidence="20">
    <location>
        <begin position="1891"/>
        <end position="1946"/>
    </location>
</feature>
<evidence type="ECO:0000256" key="6">
    <source>
        <dbReference type="ARBA" id="ARBA00022692"/>
    </source>
</evidence>
<keyword evidence="3" id="KW-1003">Cell membrane</keyword>
<accession>A0A1X2J2R3</accession>
<evidence type="ECO:0000256" key="17">
    <source>
        <dbReference type="SAM" id="Phobius"/>
    </source>
</evidence>
<dbReference type="GO" id="GO:0003779">
    <property type="term" value="F:actin binding"/>
    <property type="evidence" value="ECO:0007669"/>
    <property type="project" value="UniProtKB-KW"/>
</dbReference>
<dbReference type="InterPro" id="IPR027417">
    <property type="entry name" value="P-loop_NTPase"/>
</dbReference>
<dbReference type="PROSITE" id="PS00675">
    <property type="entry name" value="SIGMA54_INTERACT_1"/>
    <property type="match status" value="1"/>
</dbReference>
<dbReference type="PROSITE" id="PS50255">
    <property type="entry name" value="CYTOCHROME_B5_2"/>
    <property type="match status" value="1"/>
</dbReference>